<dbReference type="InterPro" id="IPR016032">
    <property type="entry name" value="Sig_transdc_resp-reg_C-effctor"/>
</dbReference>
<reference evidence="4 5" key="1">
    <citation type="submission" date="2014-12" db="EMBL/GenBank/DDBJ databases">
        <title>Draft Genome Sequence of Pseudoalteromonas luteoviolacea HI1.</title>
        <authorList>
            <person name="Asahina A.Y."/>
            <person name="Hadfield M.G."/>
        </authorList>
    </citation>
    <scope>NUCLEOTIDE SEQUENCE [LARGE SCALE GENOMIC DNA]</scope>
    <source>
        <strain evidence="4 5">HI1</strain>
    </source>
</reference>
<dbReference type="EMBL" id="JWIC01000010">
    <property type="protein sequence ID" value="KID55127.1"/>
    <property type="molecule type" value="Genomic_DNA"/>
</dbReference>
<dbReference type="RefSeq" id="WP_039612017.1">
    <property type="nucleotide sequence ID" value="NZ_JWIC01000010.1"/>
</dbReference>
<comment type="caution">
    <text evidence="4">The sequence shown here is derived from an EMBL/GenBank/DDBJ whole genome shotgun (WGS) entry which is preliminary data.</text>
</comment>
<evidence type="ECO:0000256" key="2">
    <source>
        <dbReference type="PROSITE-ProRule" id="PRU01091"/>
    </source>
</evidence>
<accession>A0A0C1QJ48</accession>
<dbReference type="AlphaFoldDB" id="A0A0C1QJ48"/>
<evidence type="ECO:0000256" key="1">
    <source>
        <dbReference type="ARBA" id="ARBA00023125"/>
    </source>
</evidence>
<gene>
    <name evidence="4" type="ORF">JF50_25330</name>
</gene>
<proteinExistence type="predicted"/>
<dbReference type="Proteomes" id="UP000031327">
    <property type="component" value="Unassembled WGS sequence"/>
</dbReference>
<dbReference type="GO" id="GO:0003677">
    <property type="term" value="F:DNA binding"/>
    <property type="evidence" value="ECO:0007669"/>
    <property type="project" value="UniProtKB-UniRule"/>
</dbReference>
<dbReference type="InterPro" id="IPR011990">
    <property type="entry name" value="TPR-like_helical_dom_sf"/>
</dbReference>
<feature type="domain" description="OmpR/PhoB-type" evidence="3">
    <location>
        <begin position="21"/>
        <end position="119"/>
    </location>
</feature>
<dbReference type="InterPro" id="IPR036388">
    <property type="entry name" value="WH-like_DNA-bd_sf"/>
</dbReference>
<dbReference type="Gene3D" id="1.10.10.10">
    <property type="entry name" value="Winged helix-like DNA-binding domain superfamily/Winged helix DNA-binding domain"/>
    <property type="match status" value="1"/>
</dbReference>
<dbReference type="SMART" id="SM00028">
    <property type="entry name" value="TPR"/>
    <property type="match status" value="4"/>
</dbReference>
<dbReference type="OrthoDB" id="7052061at2"/>
<evidence type="ECO:0000259" key="3">
    <source>
        <dbReference type="PROSITE" id="PS51755"/>
    </source>
</evidence>
<dbReference type="GO" id="GO:0006355">
    <property type="term" value="P:regulation of DNA-templated transcription"/>
    <property type="evidence" value="ECO:0007669"/>
    <property type="project" value="InterPro"/>
</dbReference>
<sequence>MNKRGSTNGLVNTGEEAVKYSQQFQLGPWRVCPKRNSINNGEQTRTLDNKSMQLLMLLIQQAGNTVSKELIFEQVWAGKVVTADILSVTMSKIRKALDDDARSPKFIKTIPNEGYVLVTHAQEIEGEIRTDKLCVPIKNRVLLGLIVLSVIIWQWVVSLESGDIEQVRIGSIAVLPFADLSPQQDSQYFAAGLSDGIISQLSQIKSLKVISRDSSFIYQNSDHVTEVGRALQVESVLHGSIQKLGEQIRVQIRIVNAKSGQLLWSKIFDGKTPQIFELQDDVSTYLKGVISPHFKKEGAEPLRVNAQAYEWYLMGQYHWRQRTPGSLQKAVNYFQHSLELEPDYADAHIGLAISYAFLHTYGNLPELDAINAAMPHISAALKIKPDSAMALATYGMLLSDQAKATGDFALYRQSQTAFEQSLEVQSSAITHLWYSTLLTRLGKQSDAVTHLEQAIVLNPLSASLKRALSFLLTSMAKHDSAQRVYQQAIRLEANSDAQLFNAAKVSRHTISSIAQMFAWHQQTPALFDTCSSIEVCEQQVLAYLSVGAKQAAASLLDKMQPLHGHFRHTLQVLALSEQNQNKQILALIQNRVFQLPYSAQARLELAYAQFQGGKLEAAKQTLLQLYPQWQNQSDRGSFDLTADNYQAVALYAAVIKQLGSLEYAAYLFQEIDKFLQQQPVFDQTQVRFVLAQVHAQLGNTPQALVFLRQALEMGWVESFHQQWWTLAQDLLLAPLHSEAQFKALLKQHEQAREALRVRLNHGVG</sequence>
<keyword evidence="1 2" id="KW-0238">DNA-binding</keyword>
<organism evidence="4 5">
    <name type="scientific">Pseudoalteromonas luteoviolacea</name>
    <dbReference type="NCBI Taxonomy" id="43657"/>
    <lineage>
        <taxon>Bacteria</taxon>
        <taxon>Pseudomonadati</taxon>
        <taxon>Pseudomonadota</taxon>
        <taxon>Gammaproteobacteria</taxon>
        <taxon>Alteromonadales</taxon>
        <taxon>Pseudoalteromonadaceae</taxon>
        <taxon>Pseudoalteromonas</taxon>
    </lineage>
</organism>
<feature type="DNA-binding region" description="OmpR/PhoB-type" evidence="2">
    <location>
        <begin position="21"/>
        <end position="119"/>
    </location>
</feature>
<dbReference type="InterPro" id="IPR001867">
    <property type="entry name" value="OmpR/PhoB-type_DNA-bd"/>
</dbReference>
<evidence type="ECO:0000313" key="4">
    <source>
        <dbReference type="EMBL" id="KID55127.1"/>
    </source>
</evidence>
<dbReference type="InterPro" id="IPR019734">
    <property type="entry name" value="TPR_rpt"/>
</dbReference>
<dbReference type="Gene3D" id="1.25.40.10">
    <property type="entry name" value="Tetratricopeptide repeat domain"/>
    <property type="match status" value="3"/>
</dbReference>
<name>A0A0C1QJ48_9GAMM</name>
<dbReference type="GO" id="GO:0000160">
    <property type="term" value="P:phosphorelay signal transduction system"/>
    <property type="evidence" value="ECO:0007669"/>
    <property type="project" value="InterPro"/>
</dbReference>
<dbReference type="Gene3D" id="3.40.50.10070">
    <property type="entry name" value="TolB, N-terminal domain"/>
    <property type="match status" value="1"/>
</dbReference>
<dbReference type="SMART" id="SM00862">
    <property type="entry name" value="Trans_reg_C"/>
    <property type="match status" value="1"/>
</dbReference>
<dbReference type="Pfam" id="PF00486">
    <property type="entry name" value="Trans_reg_C"/>
    <property type="match status" value="1"/>
</dbReference>
<protein>
    <recommendedName>
        <fullName evidence="3">OmpR/PhoB-type domain-containing protein</fullName>
    </recommendedName>
</protein>
<evidence type="ECO:0000313" key="5">
    <source>
        <dbReference type="Proteomes" id="UP000031327"/>
    </source>
</evidence>
<dbReference type="SUPFAM" id="SSF46894">
    <property type="entry name" value="C-terminal effector domain of the bipartite response regulators"/>
    <property type="match status" value="1"/>
</dbReference>
<dbReference type="SUPFAM" id="SSF48452">
    <property type="entry name" value="TPR-like"/>
    <property type="match status" value="2"/>
</dbReference>
<dbReference type="CDD" id="cd00383">
    <property type="entry name" value="trans_reg_C"/>
    <property type="match status" value="1"/>
</dbReference>
<dbReference type="PROSITE" id="PS51755">
    <property type="entry name" value="OMPR_PHOB"/>
    <property type="match status" value="1"/>
</dbReference>